<dbReference type="AlphaFoldDB" id="A0A5A5TKX1"/>
<evidence type="ECO:0000313" key="2">
    <source>
        <dbReference type="Proteomes" id="UP000322530"/>
    </source>
</evidence>
<dbReference type="Proteomes" id="UP000322530">
    <property type="component" value="Unassembled WGS sequence"/>
</dbReference>
<evidence type="ECO:0000313" key="1">
    <source>
        <dbReference type="EMBL" id="GCF11898.1"/>
    </source>
</evidence>
<dbReference type="EMBL" id="BIXY01000168">
    <property type="protein sequence ID" value="GCF11898.1"/>
    <property type="molecule type" value="Genomic_DNA"/>
</dbReference>
<comment type="caution">
    <text evidence="1">The sequence shown here is derived from an EMBL/GenBank/DDBJ whole genome shotgun (WGS) entry which is preliminary data.</text>
</comment>
<name>A0A5A5TKX1_9CHLR</name>
<gene>
    <name evidence="1" type="ORF">KDI_54620</name>
</gene>
<proteinExistence type="predicted"/>
<organism evidence="1 2">
    <name type="scientific">Dictyobacter arantiisoli</name>
    <dbReference type="NCBI Taxonomy" id="2014874"/>
    <lineage>
        <taxon>Bacteria</taxon>
        <taxon>Bacillati</taxon>
        <taxon>Chloroflexota</taxon>
        <taxon>Ktedonobacteria</taxon>
        <taxon>Ktedonobacterales</taxon>
        <taxon>Dictyobacteraceae</taxon>
        <taxon>Dictyobacter</taxon>
    </lineage>
</organism>
<protein>
    <submittedName>
        <fullName evidence="1">Uncharacterized protein</fullName>
    </submittedName>
</protein>
<accession>A0A5A5TKX1</accession>
<reference evidence="1 2" key="1">
    <citation type="submission" date="2019-01" db="EMBL/GenBank/DDBJ databases">
        <title>Draft genome sequence of Dictyobacter sp. Uno17.</title>
        <authorList>
            <person name="Wang C.M."/>
            <person name="Zheng Y."/>
            <person name="Sakai Y."/>
            <person name="Abe K."/>
            <person name="Yokota A."/>
            <person name="Yabe S."/>
        </authorList>
    </citation>
    <scope>NUCLEOTIDE SEQUENCE [LARGE SCALE GENOMIC DNA]</scope>
    <source>
        <strain evidence="1 2">Uno17</strain>
    </source>
</reference>
<keyword evidence="2" id="KW-1185">Reference proteome</keyword>
<sequence length="63" mass="6976">MRAKAAAEVRFPHLVLILSDPIGSHRIPSCQRVGARWWYVNGKAHLGCDLGTHLHFSIIIAGM</sequence>